<dbReference type="Proteomes" id="UP000184225">
    <property type="component" value="Unassembled WGS sequence"/>
</dbReference>
<gene>
    <name evidence="1" type="ORF">SAMN04488096_105350</name>
</gene>
<reference evidence="1 2" key="1">
    <citation type="submission" date="2016-11" db="EMBL/GenBank/DDBJ databases">
        <authorList>
            <person name="Jaros S."/>
            <person name="Januszkiewicz K."/>
            <person name="Wedrychowicz H."/>
        </authorList>
    </citation>
    <scope>NUCLEOTIDE SEQUENCE [LARGE SCALE GENOMIC DNA]</scope>
    <source>
        <strain evidence="1 2">DSM 21425</strain>
    </source>
</reference>
<protein>
    <recommendedName>
        <fullName evidence="3">Nuclease-related domain-containing protein</fullName>
    </recommendedName>
</protein>
<accession>A0A1M6EZK1</accession>
<organism evidence="1 2">
    <name type="scientific">Mesonia phycicola</name>
    <dbReference type="NCBI Taxonomy" id="579105"/>
    <lineage>
        <taxon>Bacteria</taxon>
        <taxon>Pseudomonadati</taxon>
        <taxon>Bacteroidota</taxon>
        <taxon>Flavobacteriia</taxon>
        <taxon>Flavobacteriales</taxon>
        <taxon>Flavobacteriaceae</taxon>
        <taxon>Mesonia</taxon>
    </lineage>
</organism>
<dbReference type="STRING" id="579105.SAMN04488096_105350"/>
<dbReference type="AlphaFoldDB" id="A0A1M6EZK1"/>
<keyword evidence="2" id="KW-1185">Reference proteome</keyword>
<evidence type="ECO:0000313" key="1">
    <source>
        <dbReference type="EMBL" id="SHI90860.1"/>
    </source>
</evidence>
<proteinExistence type="predicted"/>
<evidence type="ECO:0008006" key="3">
    <source>
        <dbReference type="Google" id="ProtNLM"/>
    </source>
</evidence>
<name>A0A1M6EZK1_9FLAO</name>
<sequence length="398" mass="45824">MTPSEKYVADLCEKSFLPFWSFPNPLGKKDKELCDVLVVCGSTILLISVKDIQVSSHKDKSIQYSRWVKKAVDDSIQQLYGAERFLKNVDDVTLKNRTTKVALPDRNERTIYRIAIAFGSDYDFPLPMGMNNRGFVHIFDEQSTATIVSELDTITDFTRYLTVKEKFLSSNHMLLPEETDFFALYIQTGLEFDYPVDSIAGSGGLWESYIKSEDYSDWRKRIAPSFIWDYILNQLHAYHIKDETNDQQIQDLENAIRIISLEDRIHRTELGLALDDAIKKKSIGRMLLPQPGANHMYVFMPLTQKNWEGKERELELRCIVARYLNPSVNTVIGLAFGSNGKDESVYDICYHYIPEVSDDFVKHAKEIQKELGYFKNSLQSSNSDYSLKDFDGFGINKQ</sequence>
<evidence type="ECO:0000313" key="2">
    <source>
        <dbReference type="Proteomes" id="UP000184225"/>
    </source>
</evidence>
<dbReference type="RefSeq" id="WP_073150986.1">
    <property type="nucleotide sequence ID" value="NZ_FQYY01000005.1"/>
</dbReference>
<dbReference type="EMBL" id="FQYY01000005">
    <property type="protein sequence ID" value="SHI90860.1"/>
    <property type="molecule type" value="Genomic_DNA"/>
</dbReference>